<evidence type="ECO:0000313" key="2">
    <source>
        <dbReference type="Proteomes" id="UP001580430"/>
    </source>
</evidence>
<accession>A0ABV5BZX0</accession>
<name>A0ABV5BZX0_9BACL</name>
<proteinExistence type="predicted"/>
<organism evidence="1 2">
    <name type="scientific">Paenibacillus medicaginis</name>
    <dbReference type="NCBI Taxonomy" id="1470560"/>
    <lineage>
        <taxon>Bacteria</taxon>
        <taxon>Bacillati</taxon>
        <taxon>Bacillota</taxon>
        <taxon>Bacilli</taxon>
        <taxon>Bacillales</taxon>
        <taxon>Paenibacillaceae</taxon>
        <taxon>Paenibacillus</taxon>
    </lineage>
</organism>
<dbReference type="EMBL" id="JBHIRY010000006">
    <property type="protein sequence ID" value="MFB5760573.1"/>
    <property type="molecule type" value="Genomic_DNA"/>
</dbReference>
<dbReference type="Proteomes" id="UP001580430">
    <property type="component" value="Unassembled WGS sequence"/>
</dbReference>
<comment type="caution">
    <text evidence="1">The sequence shown here is derived from an EMBL/GenBank/DDBJ whole genome shotgun (WGS) entry which is preliminary data.</text>
</comment>
<sequence>MELIMSVADLYYRPAIGEDDVILSELREQCPEEGEEIMELMPIWKKIGYEEGKEKATKDIIRKLLDKGFDPEQVADALELPVDEVRKTTKK</sequence>
<keyword evidence="2" id="KW-1185">Reference proteome</keyword>
<gene>
    <name evidence="1" type="ORF">ACE5LO_09225</name>
</gene>
<reference evidence="1 2" key="1">
    <citation type="submission" date="2024-09" db="EMBL/GenBank/DDBJ databases">
        <title>Paenibacillus zeirhizospherea sp. nov., isolated from surface of the maize (Zea mays) roots in a horticulture field, Hungary.</title>
        <authorList>
            <person name="Marton D."/>
            <person name="Farkas M."/>
            <person name="Bedics A."/>
            <person name="Toth E."/>
            <person name="Tancsics A."/>
            <person name="Boka K."/>
            <person name="Marati G."/>
            <person name="Kriszt B."/>
            <person name="Cserhati M."/>
        </authorList>
    </citation>
    <scope>NUCLEOTIDE SEQUENCE [LARGE SCALE GENOMIC DNA]</scope>
    <source>
        <strain evidence="1 2">JCM 18446</strain>
    </source>
</reference>
<protein>
    <recommendedName>
        <fullName evidence="3">Transposase</fullName>
    </recommendedName>
</protein>
<dbReference type="RefSeq" id="WP_375519717.1">
    <property type="nucleotide sequence ID" value="NZ_JBHIRY010000006.1"/>
</dbReference>
<evidence type="ECO:0000313" key="1">
    <source>
        <dbReference type="EMBL" id="MFB5760573.1"/>
    </source>
</evidence>
<evidence type="ECO:0008006" key="3">
    <source>
        <dbReference type="Google" id="ProtNLM"/>
    </source>
</evidence>